<evidence type="ECO:0000313" key="2">
    <source>
        <dbReference type="EMBL" id="KNC82003.1"/>
    </source>
</evidence>
<gene>
    <name evidence="2" type="ORF">SARC_05701</name>
</gene>
<dbReference type="SUPFAM" id="SSF46458">
    <property type="entry name" value="Globin-like"/>
    <property type="match status" value="1"/>
</dbReference>
<dbReference type="AlphaFoldDB" id="A0A0L0G1C2"/>
<keyword evidence="3" id="KW-1185">Reference proteome</keyword>
<feature type="region of interest" description="Disordered" evidence="1">
    <location>
        <begin position="1"/>
        <end position="21"/>
    </location>
</feature>
<dbReference type="Proteomes" id="UP000054560">
    <property type="component" value="Unassembled WGS sequence"/>
</dbReference>
<dbReference type="InterPro" id="IPR009050">
    <property type="entry name" value="Globin-like_sf"/>
</dbReference>
<feature type="compositionally biased region" description="Polar residues" evidence="1">
    <location>
        <begin position="1"/>
        <end position="16"/>
    </location>
</feature>
<dbReference type="InterPro" id="IPR012292">
    <property type="entry name" value="Globin/Proto"/>
</dbReference>
<reference evidence="2 3" key="1">
    <citation type="submission" date="2011-02" db="EMBL/GenBank/DDBJ databases">
        <title>The Genome Sequence of Sphaeroforma arctica JP610.</title>
        <authorList>
            <consortium name="The Broad Institute Genome Sequencing Platform"/>
            <person name="Russ C."/>
            <person name="Cuomo C."/>
            <person name="Young S.K."/>
            <person name="Zeng Q."/>
            <person name="Gargeya S."/>
            <person name="Alvarado L."/>
            <person name="Berlin A."/>
            <person name="Chapman S.B."/>
            <person name="Chen Z."/>
            <person name="Freedman E."/>
            <person name="Gellesch M."/>
            <person name="Goldberg J."/>
            <person name="Griggs A."/>
            <person name="Gujja S."/>
            <person name="Heilman E."/>
            <person name="Heiman D."/>
            <person name="Howarth C."/>
            <person name="Mehta T."/>
            <person name="Neiman D."/>
            <person name="Pearson M."/>
            <person name="Roberts A."/>
            <person name="Saif S."/>
            <person name="Shea T."/>
            <person name="Shenoy N."/>
            <person name="Sisk P."/>
            <person name="Stolte C."/>
            <person name="Sykes S."/>
            <person name="White J."/>
            <person name="Yandava C."/>
            <person name="Burger G."/>
            <person name="Gray M.W."/>
            <person name="Holland P.W.H."/>
            <person name="King N."/>
            <person name="Lang F.B.F."/>
            <person name="Roger A.J."/>
            <person name="Ruiz-Trillo I."/>
            <person name="Haas B."/>
            <person name="Nusbaum C."/>
            <person name="Birren B."/>
        </authorList>
    </citation>
    <scope>NUCLEOTIDE SEQUENCE [LARGE SCALE GENOMIC DNA]</scope>
    <source>
        <strain evidence="2 3">JP610</strain>
    </source>
</reference>
<organism evidence="2 3">
    <name type="scientific">Sphaeroforma arctica JP610</name>
    <dbReference type="NCBI Taxonomy" id="667725"/>
    <lineage>
        <taxon>Eukaryota</taxon>
        <taxon>Ichthyosporea</taxon>
        <taxon>Ichthyophonida</taxon>
        <taxon>Sphaeroforma</taxon>
    </lineage>
</organism>
<dbReference type="GO" id="GO:0019825">
    <property type="term" value="F:oxygen binding"/>
    <property type="evidence" value="ECO:0007669"/>
    <property type="project" value="InterPro"/>
</dbReference>
<proteinExistence type="predicted"/>
<dbReference type="GeneID" id="25906205"/>
<protein>
    <submittedName>
        <fullName evidence="2">Uncharacterized protein</fullName>
    </submittedName>
</protein>
<dbReference type="EMBL" id="KQ241969">
    <property type="protein sequence ID" value="KNC82003.1"/>
    <property type="molecule type" value="Genomic_DNA"/>
</dbReference>
<dbReference type="RefSeq" id="XP_014155905.1">
    <property type="nucleotide sequence ID" value="XM_014300430.1"/>
</dbReference>
<accession>A0A0L0G1C2</accession>
<dbReference type="Gene3D" id="1.10.490.10">
    <property type="entry name" value="Globins"/>
    <property type="match status" value="1"/>
</dbReference>
<sequence length="321" mass="36548">MIESHSNPSEITTHPSTKAALSPSTCISGFIDDKETQASRQKLIRESWKRVTQMSVLDGEYPVMRFTVVYFDLLFNHLPNLKADFDSPDTQSRFLGKLLSLLVNMKDAPQESIDADIESLREIYIKLGVKVETQVVFGRVLILTLHTTLTPFFLQSSFSTLDRKAWVTMYVDYLIQKLANKSEMKGLDLEILKDLIYQIDVYDKDFYSELKSVFSDCKKTMSRTRSTKSSRPNAWRKSFYISDSSSTNTPEKSPVTKVGNRKRADTTQVMGSKSTQLPQTLKLVHSLPDLNCKSEGSILPQTKEPAAKKKSLTDRFKKIFK</sequence>
<evidence type="ECO:0000313" key="3">
    <source>
        <dbReference type="Proteomes" id="UP000054560"/>
    </source>
</evidence>
<evidence type="ECO:0000256" key="1">
    <source>
        <dbReference type="SAM" id="MobiDB-lite"/>
    </source>
</evidence>
<name>A0A0L0G1C2_9EUKA</name>
<dbReference type="GO" id="GO:0020037">
    <property type="term" value="F:heme binding"/>
    <property type="evidence" value="ECO:0007669"/>
    <property type="project" value="InterPro"/>
</dbReference>